<name>A0ABS4K0B6_9CLOT</name>
<feature type="modified residue" description="4-aspartylphosphate" evidence="15">
    <location>
        <position position="706"/>
    </location>
</feature>
<dbReference type="InterPro" id="IPR036641">
    <property type="entry name" value="HPT_dom_sf"/>
</dbReference>
<keyword evidence="5" id="KW-1003">Cell membrane</keyword>
<dbReference type="InterPro" id="IPR004358">
    <property type="entry name" value="Sig_transdc_His_kin-like_C"/>
</dbReference>
<dbReference type="SUPFAM" id="SSF47384">
    <property type="entry name" value="Homodimeric domain of signal transducing histidine kinase"/>
    <property type="match status" value="1"/>
</dbReference>
<evidence type="ECO:0000256" key="8">
    <source>
        <dbReference type="ARBA" id="ARBA00022741"/>
    </source>
</evidence>
<evidence type="ECO:0000313" key="21">
    <source>
        <dbReference type="EMBL" id="MBP2021234.1"/>
    </source>
</evidence>
<evidence type="ECO:0000256" key="13">
    <source>
        <dbReference type="ARBA" id="ARBA00023136"/>
    </source>
</evidence>
<feature type="domain" description="Histidine kinase" evidence="17">
    <location>
        <begin position="414"/>
        <end position="635"/>
    </location>
</feature>
<dbReference type="SMART" id="SM00387">
    <property type="entry name" value="HATPase_c"/>
    <property type="match status" value="1"/>
</dbReference>
<dbReference type="SUPFAM" id="SSF55874">
    <property type="entry name" value="ATPase domain of HSP90 chaperone/DNA topoisomerase II/histidine kinase"/>
    <property type="match status" value="1"/>
</dbReference>
<keyword evidence="8" id="KW-0547">Nucleotide-binding</keyword>
<dbReference type="InterPro" id="IPR013767">
    <property type="entry name" value="PAS_fold"/>
</dbReference>
<dbReference type="PRINTS" id="PR00344">
    <property type="entry name" value="BCTRLSENSOR"/>
</dbReference>
<evidence type="ECO:0000256" key="10">
    <source>
        <dbReference type="ARBA" id="ARBA00022840"/>
    </source>
</evidence>
<dbReference type="Pfam" id="PF02518">
    <property type="entry name" value="HATPase_c"/>
    <property type="match status" value="1"/>
</dbReference>
<evidence type="ECO:0000256" key="2">
    <source>
        <dbReference type="ARBA" id="ARBA00004651"/>
    </source>
</evidence>
<dbReference type="InterPro" id="IPR011006">
    <property type="entry name" value="CheY-like_superfamily"/>
</dbReference>
<keyword evidence="9" id="KW-0418">Kinase</keyword>
<dbReference type="EC" id="2.7.13.3" evidence="3"/>
<evidence type="ECO:0000256" key="1">
    <source>
        <dbReference type="ARBA" id="ARBA00000085"/>
    </source>
</evidence>
<dbReference type="Pfam" id="PF00989">
    <property type="entry name" value="PAS"/>
    <property type="match status" value="1"/>
</dbReference>
<dbReference type="Gene3D" id="3.40.50.2300">
    <property type="match status" value="1"/>
</dbReference>
<evidence type="ECO:0000256" key="16">
    <source>
        <dbReference type="SAM" id="Coils"/>
    </source>
</evidence>
<evidence type="ECO:0000259" key="20">
    <source>
        <dbReference type="PROSITE" id="PS50113"/>
    </source>
</evidence>
<dbReference type="SUPFAM" id="SSF52172">
    <property type="entry name" value="CheY-like"/>
    <property type="match status" value="1"/>
</dbReference>
<dbReference type="Gene3D" id="1.10.287.130">
    <property type="match status" value="1"/>
</dbReference>
<dbReference type="InterPro" id="IPR001789">
    <property type="entry name" value="Sig_transdc_resp-reg_receiver"/>
</dbReference>
<protein>
    <recommendedName>
        <fullName evidence="4">Stage 0 sporulation protein A homolog</fullName>
        <ecNumber evidence="3">2.7.13.3</ecNumber>
    </recommendedName>
</protein>
<comment type="function">
    <text evidence="14">May play the central regulatory role in sporulation. It may be an element of the effector pathway responsible for the activation of sporulation genes in response to nutritional stress. Spo0A may act in concert with spo0H (a sigma factor) to control the expression of some genes that are critical to the sporulation process.</text>
</comment>
<evidence type="ECO:0000256" key="3">
    <source>
        <dbReference type="ARBA" id="ARBA00012438"/>
    </source>
</evidence>
<evidence type="ECO:0000256" key="5">
    <source>
        <dbReference type="ARBA" id="ARBA00022475"/>
    </source>
</evidence>
<dbReference type="Gene3D" id="1.20.120.160">
    <property type="entry name" value="HPT domain"/>
    <property type="match status" value="1"/>
</dbReference>
<feature type="domain" description="Response regulatory" evidence="18">
    <location>
        <begin position="657"/>
        <end position="775"/>
    </location>
</feature>
<reference evidence="21 22" key="1">
    <citation type="submission" date="2021-03" db="EMBL/GenBank/DDBJ databases">
        <title>Genomic Encyclopedia of Type Strains, Phase IV (KMG-IV): sequencing the most valuable type-strain genomes for metagenomic binning, comparative biology and taxonomic classification.</title>
        <authorList>
            <person name="Goeker M."/>
        </authorList>
    </citation>
    <scope>NUCLEOTIDE SEQUENCE [LARGE SCALE GENOMIC DNA]</scope>
    <source>
        <strain evidence="21 22">DSM 28650</strain>
    </source>
</reference>
<dbReference type="InterPro" id="IPR003661">
    <property type="entry name" value="HisK_dim/P_dom"/>
</dbReference>
<keyword evidence="16" id="KW-0175">Coiled coil</keyword>
<feature type="coiled-coil region" evidence="16">
    <location>
        <begin position="384"/>
        <end position="414"/>
    </location>
</feature>
<evidence type="ECO:0000256" key="4">
    <source>
        <dbReference type="ARBA" id="ARBA00018672"/>
    </source>
</evidence>
<evidence type="ECO:0000256" key="12">
    <source>
        <dbReference type="ARBA" id="ARBA00023012"/>
    </source>
</evidence>
<feature type="domain" description="PAS" evidence="19">
    <location>
        <begin position="139"/>
        <end position="214"/>
    </location>
</feature>
<dbReference type="SMART" id="SM00091">
    <property type="entry name" value="PAS"/>
    <property type="match status" value="3"/>
</dbReference>
<dbReference type="SUPFAM" id="SSF55785">
    <property type="entry name" value="PYP-like sensor domain (PAS domain)"/>
    <property type="match status" value="3"/>
</dbReference>
<evidence type="ECO:0000256" key="6">
    <source>
        <dbReference type="ARBA" id="ARBA00022553"/>
    </source>
</evidence>
<dbReference type="PROSITE" id="PS50113">
    <property type="entry name" value="PAC"/>
    <property type="match status" value="1"/>
</dbReference>
<comment type="catalytic activity">
    <reaction evidence="1">
        <text>ATP + protein L-histidine = ADP + protein N-phospho-L-histidine.</text>
        <dbReference type="EC" id="2.7.13.3"/>
    </reaction>
</comment>
<dbReference type="InterPro" id="IPR036890">
    <property type="entry name" value="HATPase_C_sf"/>
</dbReference>
<evidence type="ECO:0000313" key="22">
    <source>
        <dbReference type="Proteomes" id="UP001519308"/>
    </source>
</evidence>
<evidence type="ECO:0000256" key="15">
    <source>
        <dbReference type="PROSITE-ProRule" id="PRU00169"/>
    </source>
</evidence>
<dbReference type="Pfam" id="PF00072">
    <property type="entry name" value="Response_reg"/>
    <property type="match status" value="1"/>
</dbReference>
<dbReference type="CDD" id="cd16922">
    <property type="entry name" value="HATPase_EvgS-ArcB-TorS-like"/>
    <property type="match status" value="1"/>
</dbReference>
<evidence type="ECO:0000259" key="19">
    <source>
        <dbReference type="PROSITE" id="PS50112"/>
    </source>
</evidence>
<sequence>MERLNIFCESSKKQYCKFVEIIDNMSEAILIYDHQGVINFANSRCRDFFGFTPEEMIDTTVLDYVHTEDIEKVKESIKHRLKYGSEVVSEVAIVHKKGEIRHCRFKGKAIKKDENIIGIIVIGEDITGKKVGEKKLKESEEKYKALFNNTMDAILAQELPDGESLGKFIEVNEEAISLWGYSREELLSMSPLDLEGVKNMPDAKKMIDGVLSDTCRTFHRITYAKDGSKVPVEVKKHIFYLQGKKVLLSTVRDCRERKKSEEDLNKSIHKYQALFKNMVDAFAYSKILFDSENKAVDSIILEANEMFRNMMDIKSEDFIGKRASQFHNNLENKNNDWLQLCGKVALTGESIKVNEVYFSRLNKWFSISLYTPEKGYCATMFSDITKIKESQEVLQKAKEAAEEANRAKSSFLANMSHEIRTPLNGIMGLIDLTLHSQLDEDQKENLDLIKKSADSLLSIINDVLDFSKIEAGKLLMRTVDFNLRELIENIIKVHRVNAKEKGVALSYCFRNKVPLNLKGDSSRIQQILNNLIGNAVKFTETGKISVNIRNTSKSNDNVELEFEVLDTGIGISKEDMSKLFKDFSQIDSSITRKHGGTGLGLIITKRLVEIMNGTIGVESQVGVGTSFHFTIKLQVSQAGLKEEKCKDINLINDKILKVLLVEDDKTNQLVTKMMLQRLGHQVTTANNGVEAINVLKEQSFDVILMDIQMPEMDGAEATSIIRSKGKDLNSNIPIIALTAHALEGDREKFIAMGADSYIPKPVSIGTLYETLDKVIYGKKSNTNCGKKEDLESFNYSFNTMKEYSKNLRSALQLENLPLVERNAHDIKEVSQKLGKANIKTLAFRLQLAARRGDLEEVKKLYYELEKALIM</sequence>
<dbReference type="Gene3D" id="3.30.565.10">
    <property type="entry name" value="Histidine kinase-like ATPase, C-terminal domain"/>
    <property type="match status" value="1"/>
</dbReference>
<keyword evidence="13" id="KW-0472">Membrane</keyword>
<keyword evidence="12" id="KW-0902">Two-component regulatory system</keyword>
<evidence type="ECO:0000259" key="17">
    <source>
        <dbReference type="PROSITE" id="PS50109"/>
    </source>
</evidence>
<dbReference type="NCBIfam" id="TIGR00229">
    <property type="entry name" value="sensory_box"/>
    <property type="match status" value="2"/>
</dbReference>
<dbReference type="SMART" id="SM00388">
    <property type="entry name" value="HisKA"/>
    <property type="match status" value="1"/>
</dbReference>
<dbReference type="CDD" id="cd00082">
    <property type="entry name" value="HisKA"/>
    <property type="match status" value="1"/>
</dbReference>
<dbReference type="CDD" id="cd00130">
    <property type="entry name" value="PAS"/>
    <property type="match status" value="2"/>
</dbReference>
<evidence type="ECO:0000256" key="11">
    <source>
        <dbReference type="ARBA" id="ARBA00022989"/>
    </source>
</evidence>
<dbReference type="SMART" id="SM00086">
    <property type="entry name" value="PAC"/>
    <property type="match status" value="2"/>
</dbReference>
<dbReference type="InterPro" id="IPR003594">
    <property type="entry name" value="HATPase_dom"/>
</dbReference>
<feature type="domain" description="PAS" evidence="19">
    <location>
        <begin position="14"/>
        <end position="84"/>
    </location>
</feature>
<proteinExistence type="predicted"/>
<dbReference type="RefSeq" id="WP_021285084.1">
    <property type="nucleotide sequence ID" value="NZ_JAGGLL010000006.1"/>
</dbReference>
<comment type="caution">
    <text evidence="21">The sequence shown here is derived from an EMBL/GenBank/DDBJ whole genome shotgun (WGS) entry which is preliminary data.</text>
</comment>
<keyword evidence="7" id="KW-0812">Transmembrane</keyword>
<dbReference type="Proteomes" id="UP001519308">
    <property type="component" value="Unassembled WGS sequence"/>
</dbReference>
<keyword evidence="9" id="KW-0808">Transferase</keyword>
<dbReference type="Pfam" id="PF00512">
    <property type="entry name" value="HisKA"/>
    <property type="match status" value="1"/>
</dbReference>
<feature type="domain" description="PAC" evidence="20">
    <location>
        <begin position="87"/>
        <end position="138"/>
    </location>
</feature>
<dbReference type="InterPro" id="IPR000700">
    <property type="entry name" value="PAS-assoc_C"/>
</dbReference>
<evidence type="ECO:0000256" key="9">
    <source>
        <dbReference type="ARBA" id="ARBA00022777"/>
    </source>
</evidence>
<evidence type="ECO:0000256" key="14">
    <source>
        <dbReference type="ARBA" id="ARBA00024867"/>
    </source>
</evidence>
<keyword evidence="11" id="KW-1133">Transmembrane helix</keyword>
<dbReference type="InterPro" id="IPR035965">
    <property type="entry name" value="PAS-like_dom_sf"/>
</dbReference>
<keyword evidence="10" id="KW-0067">ATP-binding</keyword>
<dbReference type="PROSITE" id="PS50110">
    <property type="entry name" value="RESPONSE_REGULATORY"/>
    <property type="match status" value="1"/>
</dbReference>
<dbReference type="PANTHER" id="PTHR45339:SF1">
    <property type="entry name" value="HYBRID SIGNAL TRANSDUCTION HISTIDINE KINASE J"/>
    <property type="match status" value="1"/>
</dbReference>
<gene>
    <name evidence="21" type="ORF">J2Z44_001025</name>
</gene>
<dbReference type="InterPro" id="IPR036097">
    <property type="entry name" value="HisK_dim/P_sf"/>
</dbReference>
<dbReference type="CDD" id="cd17546">
    <property type="entry name" value="REC_hyHK_CKI1_RcsC-like"/>
    <property type="match status" value="1"/>
</dbReference>
<dbReference type="InterPro" id="IPR005467">
    <property type="entry name" value="His_kinase_dom"/>
</dbReference>
<dbReference type="Pfam" id="PF13426">
    <property type="entry name" value="PAS_9"/>
    <property type="match status" value="2"/>
</dbReference>
<evidence type="ECO:0000256" key="7">
    <source>
        <dbReference type="ARBA" id="ARBA00022692"/>
    </source>
</evidence>
<dbReference type="InterPro" id="IPR001610">
    <property type="entry name" value="PAC"/>
</dbReference>
<keyword evidence="6 15" id="KW-0597">Phosphoprotein</keyword>
<dbReference type="InterPro" id="IPR000014">
    <property type="entry name" value="PAS"/>
</dbReference>
<dbReference type="SMART" id="SM00448">
    <property type="entry name" value="REC"/>
    <property type="match status" value="1"/>
</dbReference>
<dbReference type="PROSITE" id="PS50112">
    <property type="entry name" value="PAS"/>
    <property type="match status" value="2"/>
</dbReference>
<dbReference type="PROSITE" id="PS50109">
    <property type="entry name" value="HIS_KIN"/>
    <property type="match status" value="1"/>
</dbReference>
<dbReference type="SUPFAM" id="SSF47226">
    <property type="entry name" value="Histidine-containing phosphotransfer domain, HPT domain"/>
    <property type="match status" value="1"/>
</dbReference>
<organism evidence="21 22">
    <name type="scientific">Clostridium punense</name>
    <dbReference type="NCBI Taxonomy" id="1054297"/>
    <lineage>
        <taxon>Bacteria</taxon>
        <taxon>Bacillati</taxon>
        <taxon>Bacillota</taxon>
        <taxon>Clostridia</taxon>
        <taxon>Eubacteriales</taxon>
        <taxon>Clostridiaceae</taxon>
        <taxon>Clostridium</taxon>
    </lineage>
</organism>
<evidence type="ECO:0000259" key="18">
    <source>
        <dbReference type="PROSITE" id="PS50110"/>
    </source>
</evidence>
<accession>A0ABS4K0B6</accession>
<dbReference type="EMBL" id="JAGGLL010000006">
    <property type="protein sequence ID" value="MBP2021234.1"/>
    <property type="molecule type" value="Genomic_DNA"/>
</dbReference>
<dbReference type="PANTHER" id="PTHR45339">
    <property type="entry name" value="HYBRID SIGNAL TRANSDUCTION HISTIDINE KINASE J"/>
    <property type="match status" value="1"/>
</dbReference>
<comment type="subcellular location">
    <subcellularLocation>
        <location evidence="2">Cell membrane</location>
        <topology evidence="2">Multi-pass membrane protein</topology>
    </subcellularLocation>
</comment>
<dbReference type="Gene3D" id="3.30.450.20">
    <property type="entry name" value="PAS domain"/>
    <property type="match status" value="3"/>
</dbReference>
<keyword evidence="22" id="KW-1185">Reference proteome</keyword>